<feature type="coiled-coil region" evidence="1">
    <location>
        <begin position="24"/>
        <end position="75"/>
    </location>
</feature>
<name>I3C9F4_9FLAO</name>
<dbReference type="RefSeq" id="WP_008614407.1">
    <property type="nucleotide sequence ID" value="NZ_JH651379.1"/>
</dbReference>
<dbReference type="HOGENOM" id="CLU_094177_0_0_10"/>
<dbReference type="AlphaFoldDB" id="I3C9F4"/>
<sequence>MRTFTTILVLLILTITSPLSAQSKKDLKEEVATLNEKLKVLRQTEADLTVAQNKIKSLEFQVTQLEETNQGLLDNMNNFLSTSTQQSNSISRTLEALRKKEKQIKGIRDSFSANDSIALLVLTDLKKTLGESAQIGVEKGAIIVKMENTFLFGAKEGNSAVEASSKDFLNRISATVNKYPALNVSIQSAGGDWGINALRASSVAKLLQEEFEVTPTRLEVTTKAGGGNVTYVFLHPDFNAFYLDVREELKNPN</sequence>
<gene>
    <name evidence="3" type="ORF">JoomaDRAFT_3301</name>
</gene>
<keyword evidence="2" id="KW-0732">Signal</keyword>
<evidence type="ECO:0000313" key="4">
    <source>
        <dbReference type="Proteomes" id="UP000004690"/>
    </source>
</evidence>
<evidence type="ECO:0000313" key="3">
    <source>
        <dbReference type="EMBL" id="EIJ40247.1"/>
    </source>
</evidence>
<evidence type="ECO:0000256" key="1">
    <source>
        <dbReference type="SAM" id="Coils"/>
    </source>
</evidence>
<reference evidence="3 4" key="1">
    <citation type="submission" date="2012-02" db="EMBL/GenBank/DDBJ databases">
        <title>Improved High-Quality Draft genome of Joostella marina DSM 19592.</title>
        <authorList>
            <consortium name="US DOE Joint Genome Institute (JGI-PGF)"/>
            <person name="Lucas S."/>
            <person name="Copeland A."/>
            <person name="Lapidus A."/>
            <person name="Bruce D."/>
            <person name="Goodwin L."/>
            <person name="Pitluck S."/>
            <person name="Peters L."/>
            <person name="Chertkov O."/>
            <person name="Ovchinnikova G."/>
            <person name="Kyrpides N."/>
            <person name="Mavromatis K."/>
            <person name="Detter J.C."/>
            <person name="Han C."/>
            <person name="Land M."/>
            <person name="Hauser L."/>
            <person name="Markowitz V."/>
            <person name="Cheng J.-F."/>
            <person name="Hugenholtz P."/>
            <person name="Woyke T."/>
            <person name="Wu D."/>
            <person name="Tindall B."/>
            <person name="Brambilla E."/>
            <person name="Klenk H.-P."/>
            <person name="Eisen J.A."/>
        </authorList>
    </citation>
    <scope>NUCLEOTIDE SEQUENCE [LARGE SCALE GENOMIC DNA]</scope>
    <source>
        <strain evidence="3 4">DSM 19592</strain>
    </source>
</reference>
<dbReference type="Proteomes" id="UP000004690">
    <property type="component" value="Unassembled WGS sequence"/>
</dbReference>
<dbReference type="OrthoDB" id="1427661at2"/>
<feature type="signal peptide" evidence="2">
    <location>
        <begin position="1"/>
        <end position="21"/>
    </location>
</feature>
<keyword evidence="1" id="KW-0175">Coiled coil</keyword>
<feature type="chain" id="PRO_5003668497" description="Flagellar motor protein" evidence="2">
    <location>
        <begin position="22"/>
        <end position="253"/>
    </location>
</feature>
<accession>I3C9F4</accession>
<dbReference type="eggNOG" id="COG1360">
    <property type="taxonomic scope" value="Bacteria"/>
</dbReference>
<dbReference type="EMBL" id="JH651379">
    <property type="protein sequence ID" value="EIJ40247.1"/>
    <property type="molecule type" value="Genomic_DNA"/>
</dbReference>
<protein>
    <recommendedName>
        <fullName evidence="5">Flagellar motor protein</fullName>
    </recommendedName>
</protein>
<organism evidence="3 4">
    <name type="scientific">Galbibacter orientalis DSM 19592</name>
    <dbReference type="NCBI Taxonomy" id="926559"/>
    <lineage>
        <taxon>Bacteria</taxon>
        <taxon>Pseudomonadati</taxon>
        <taxon>Bacteroidota</taxon>
        <taxon>Flavobacteriia</taxon>
        <taxon>Flavobacteriales</taxon>
        <taxon>Flavobacteriaceae</taxon>
        <taxon>Galbibacter</taxon>
    </lineage>
</organism>
<dbReference type="STRING" id="926559.JoomaDRAFT_3301"/>
<keyword evidence="4" id="KW-1185">Reference proteome</keyword>
<proteinExistence type="predicted"/>
<evidence type="ECO:0008006" key="5">
    <source>
        <dbReference type="Google" id="ProtNLM"/>
    </source>
</evidence>
<evidence type="ECO:0000256" key="2">
    <source>
        <dbReference type="SAM" id="SignalP"/>
    </source>
</evidence>